<sequence length="278" mass="31859">MIQCPRCGIQVTELHPVDPDLITRLQASGETNLPPQVCAGCISDMRRTVATSSGGVLMQQERAKEQHRLQLWKSRVMLIKKARASMTQKGYSDAALNYEKYLKILDIVFEVKKGDRLKPEAFKESARTTELTVVASVYWDLLRIYDTNEKYADRMMNAAKQLAVFIQFTPIYPDIIKKAESFSKTAKNPHVVKQFLKMSDKERPRCFIATAAFEDGQAHEVMQLREFRDFTLRNSSLGRKFIANYYRISPRIACLLDKHPRLKPAVRAALRLLIKCVS</sequence>
<dbReference type="Proteomes" id="UP000830116">
    <property type="component" value="Chromosome"/>
</dbReference>
<reference evidence="1" key="1">
    <citation type="submission" date="2022-03" db="EMBL/GenBank/DDBJ databases">
        <title>Genome Identification and Characterization of new species Bdellovibrio reynosense LBG001 sp. nov. from a Mexico soil sample.</title>
        <authorList>
            <person name="Camilli A."/>
            <person name="Ajao Y."/>
            <person name="Guo X."/>
        </authorList>
    </citation>
    <scope>NUCLEOTIDE SEQUENCE</scope>
    <source>
        <strain evidence="1">LBG001</strain>
    </source>
</reference>
<name>A0ABY4CAI7_9BACT</name>
<organism evidence="1 2">
    <name type="scientific">Bdellovibrio reynosensis</name>
    <dbReference type="NCBI Taxonomy" id="2835041"/>
    <lineage>
        <taxon>Bacteria</taxon>
        <taxon>Pseudomonadati</taxon>
        <taxon>Bdellovibrionota</taxon>
        <taxon>Bdellovibrionia</taxon>
        <taxon>Bdellovibrionales</taxon>
        <taxon>Pseudobdellovibrionaceae</taxon>
        <taxon>Bdellovibrio</taxon>
    </lineage>
</organism>
<evidence type="ECO:0000313" key="1">
    <source>
        <dbReference type="EMBL" id="UOF00523.1"/>
    </source>
</evidence>
<dbReference type="InterPro" id="IPR049886">
    <property type="entry name" value="CFI_box_CTERM_dom"/>
</dbReference>
<gene>
    <name evidence="1" type="ORF">MNR06_12520</name>
</gene>
<proteinExistence type="predicted"/>
<protein>
    <submittedName>
        <fullName evidence="1">Uncharacterized protein</fullName>
    </submittedName>
</protein>
<dbReference type="NCBIfam" id="NF041770">
    <property type="entry name" value="CFI_box_CTERM"/>
    <property type="match status" value="1"/>
</dbReference>
<evidence type="ECO:0000313" key="2">
    <source>
        <dbReference type="Proteomes" id="UP000830116"/>
    </source>
</evidence>
<accession>A0ABY4CAI7</accession>
<keyword evidence="2" id="KW-1185">Reference proteome</keyword>
<dbReference type="RefSeq" id="WP_243536573.1">
    <property type="nucleotide sequence ID" value="NZ_CP093442.1"/>
</dbReference>
<dbReference type="EMBL" id="CP093442">
    <property type="protein sequence ID" value="UOF00523.1"/>
    <property type="molecule type" value="Genomic_DNA"/>
</dbReference>